<dbReference type="SMART" id="SM00164">
    <property type="entry name" value="TBC"/>
    <property type="match status" value="1"/>
</dbReference>
<feature type="region of interest" description="Disordered" evidence="2">
    <location>
        <begin position="439"/>
        <end position="480"/>
    </location>
</feature>
<gene>
    <name evidence="4" type="ORF">GFSPODELE1_LOCUS4625</name>
</gene>
<sequence length="828" mass="92054">MPERTRPAVKEIQDAYNYLFNSSVSLSKIKDAALGGRLFSATEDEDAAGVVGRSLAWKLFLIPNEPLQSIADVVAIPPLQSLRRARSEYKKLLLEHMRAPDGSYDDGLIIPGTNDSPPRIERTSSNLDRNNPLSLHDENPWTEWFASMELRKTILQDVERTFPDIGYFRDNEVQTQLTNILFVYSVTHPDIGYRQGMHELLAPLYYAVDYDSILSEDPSTSSSPSTSTESSVKAFCSRLWVGADAWALFDAVMRGAGRWYEWRESKDPMVSEKSSLSSHVQLNVVNDHSIKPYIAPIVQACNRIQSTYLKAVDPELWRKMQSAGIEPQIYGIRWLRLLFTREFSMSNAMILWDGLFACDPTLDLAQWVCVAMLIRIRNQLIPSDYSGQLTYLLRYPSQPASTTIHSSSLLIRQALTLQMSPTATTGVSIVHENRNLLNIPIEVPEPPPPPMRRRAKLAERGQSLSSSEPGSSSSRSPQLDANANRLHTRQGSTPMGLPEMIARGLLERGESLGINKTVMNAVSELKRNLPDLANSLARFPQSSSYPLEDERPPSERPPWEPRTRFEMERDVSEMRALQQRLGDSVTWIVDTLLLDESNVKDVEEAKSIKSRKREALESLAYVRDVLKETVSPSELDEERLSSEEQLKAKKAKAVEGKQDILPSQGEVPTHRRPVQHRLPVSPPLPAPAAAPPVTDPRARPTVHRGSGDYFPPTPVVSGGPSTTFSTKPPLQIPRQMPPPTPVSSAPALTPNANATPVAPWNYTKSSFSSSPIATLPRIPPKSSTTLRFGSVRTPMAVPPLQTPPTVGVSRDQAPRKQNVQHDPLGAIP</sequence>
<dbReference type="Gene3D" id="1.10.472.80">
    <property type="entry name" value="Ypt/Rab-GAP domain of gyp1p, domain 3"/>
    <property type="match status" value="1"/>
</dbReference>
<name>A0ABP1D6P7_9APHY</name>
<dbReference type="Pfam" id="PF00566">
    <property type="entry name" value="RabGAP-TBC"/>
    <property type="match status" value="2"/>
</dbReference>
<dbReference type="PROSITE" id="PS50086">
    <property type="entry name" value="TBC_RABGAP"/>
    <property type="match status" value="1"/>
</dbReference>
<dbReference type="Gene3D" id="1.10.8.270">
    <property type="entry name" value="putative rabgap domain of human tbc1 domain family member 14 like domains"/>
    <property type="match status" value="1"/>
</dbReference>
<evidence type="ECO:0000313" key="5">
    <source>
        <dbReference type="Proteomes" id="UP001497453"/>
    </source>
</evidence>
<feature type="region of interest" description="Disordered" evidence="2">
    <location>
        <begin position="632"/>
        <end position="828"/>
    </location>
</feature>
<dbReference type="InterPro" id="IPR000195">
    <property type="entry name" value="Rab-GAP-TBC_dom"/>
</dbReference>
<dbReference type="SUPFAM" id="SSF47923">
    <property type="entry name" value="Ypt/Rab-GAP domain of gyp1p"/>
    <property type="match status" value="2"/>
</dbReference>
<dbReference type="EMBL" id="OZ037946">
    <property type="protein sequence ID" value="CAL1703536.1"/>
    <property type="molecule type" value="Genomic_DNA"/>
</dbReference>
<dbReference type="PANTHER" id="PTHR22957:SF337">
    <property type="entry name" value="TBC1 DOMAIN FAMILY MEMBER 5"/>
    <property type="match status" value="1"/>
</dbReference>
<feature type="compositionally biased region" description="Polar residues" evidence="2">
    <location>
        <begin position="762"/>
        <end position="772"/>
    </location>
</feature>
<feature type="domain" description="Rab-GAP TBC" evidence="3">
    <location>
        <begin position="134"/>
        <end position="359"/>
    </location>
</feature>
<feature type="region of interest" description="Disordered" evidence="2">
    <location>
        <begin position="540"/>
        <end position="561"/>
    </location>
</feature>
<reference evidence="5" key="1">
    <citation type="submission" date="2024-04" db="EMBL/GenBank/DDBJ databases">
        <authorList>
            <person name="Shaw F."/>
            <person name="Minotto A."/>
        </authorList>
    </citation>
    <scope>NUCLEOTIDE SEQUENCE [LARGE SCALE GENOMIC DNA]</scope>
</reference>
<keyword evidence="1" id="KW-0343">GTPase activation</keyword>
<organism evidence="4 5">
    <name type="scientific">Somion occarium</name>
    <dbReference type="NCBI Taxonomy" id="3059160"/>
    <lineage>
        <taxon>Eukaryota</taxon>
        <taxon>Fungi</taxon>
        <taxon>Dikarya</taxon>
        <taxon>Basidiomycota</taxon>
        <taxon>Agaricomycotina</taxon>
        <taxon>Agaricomycetes</taxon>
        <taxon>Polyporales</taxon>
        <taxon>Cerrenaceae</taxon>
        <taxon>Somion</taxon>
    </lineage>
</organism>
<feature type="compositionally biased region" description="Low complexity" evidence="2">
    <location>
        <begin position="460"/>
        <end position="479"/>
    </location>
</feature>
<feature type="compositionally biased region" description="Pro residues" evidence="2">
    <location>
        <begin position="680"/>
        <end position="694"/>
    </location>
</feature>
<evidence type="ECO:0000313" key="4">
    <source>
        <dbReference type="EMBL" id="CAL1703536.1"/>
    </source>
</evidence>
<dbReference type="InterPro" id="IPR035969">
    <property type="entry name" value="Rab-GAP_TBC_sf"/>
</dbReference>
<dbReference type="PANTHER" id="PTHR22957">
    <property type="entry name" value="TBC1 DOMAIN FAMILY MEMBER GTPASE-ACTIVATING PROTEIN"/>
    <property type="match status" value="1"/>
</dbReference>
<evidence type="ECO:0000256" key="2">
    <source>
        <dbReference type="SAM" id="MobiDB-lite"/>
    </source>
</evidence>
<dbReference type="Proteomes" id="UP001497453">
    <property type="component" value="Chromosome 3"/>
</dbReference>
<evidence type="ECO:0000259" key="3">
    <source>
        <dbReference type="PROSITE" id="PS50086"/>
    </source>
</evidence>
<protein>
    <recommendedName>
        <fullName evidence="3">Rab-GAP TBC domain-containing protein</fullName>
    </recommendedName>
</protein>
<feature type="compositionally biased region" description="Basic and acidic residues" evidence="2">
    <location>
        <begin position="638"/>
        <end position="658"/>
    </location>
</feature>
<accession>A0ABP1D6P7</accession>
<feature type="compositionally biased region" description="Low complexity" evidence="2">
    <location>
        <begin position="745"/>
        <end position="759"/>
    </location>
</feature>
<proteinExistence type="predicted"/>
<feature type="compositionally biased region" description="Basic and acidic residues" evidence="2">
    <location>
        <begin position="548"/>
        <end position="561"/>
    </location>
</feature>
<keyword evidence="5" id="KW-1185">Reference proteome</keyword>
<evidence type="ECO:0000256" key="1">
    <source>
        <dbReference type="ARBA" id="ARBA00022468"/>
    </source>
</evidence>